<dbReference type="PANTHER" id="PTHR34039">
    <property type="entry name" value="UPF0102 PROTEIN YRAN"/>
    <property type="match status" value="1"/>
</dbReference>
<dbReference type="SUPFAM" id="SSF52980">
    <property type="entry name" value="Restriction endonuclease-like"/>
    <property type="match status" value="1"/>
</dbReference>
<dbReference type="GO" id="GO:0003676">
    <property type="term" value="F:nucleic acid binding"/>
    <property type="evidence" value="ECO:0007669"/>
    <property type="project" value="InterPro"/>
</dbReference>
<dbReference type="InterPro" id="IPR003509">
    <property type="entry name" value="UPF0102_YraN-like"/>
</dbReference>
<dbReference type="NCBIfam" id="NF009154">
    <property type="entry name" value="PRK12497.3-3"/>
    <property type="match status" value="1"/>
</dbReference>
<dbReference type="CDD" id="cd20736">
    <property type="entry name" value="PoNe_Nuclease"/>
    <property type="match status" value="1"/>
</dbReference>
<proteinExistence type="inferred from homology"/>
<comment type="similarity">
    <text evidence="1">Belongs to the UPF0102 family.</text>
</comment>
<dbReference type="InterPro" id="IPR011856">
    <property type="entry name" value="tRNA_endonuc-like_dom_sf"/>
</dbReference>
<accession>A0A4P6Q4N6</accession>
<organism evidence="2 3">
    <name type="scientific">Streptomonospora litoralis</name>
    <dbReference type="NCBI Taxonomy" id="2498135"/>
    <lineage>
        <taxon>Bacteria</taxon>
        <taxon>Bacillati</taxon>
        <taxon>Actinomycetota</taxon>
        <taxon>Actinomycetes</taxon>
        <taxon>Streptosporangiales</taxon>
        <taxon>Nocardiopsidaceae</taxon>
        <taxon>Streptomonospora</taxon>
    </lineage>
</organism>
<dbReference type="InterPro" id="IPR011335">
    <property type="entry name" value="Restrct_endonuc-II-like"/>
</dbReference>
<dbReference type="EMBL" id="CP036455">
    <property type="protein sequence ID" value="QBI55666.1"/>
    <property type="molecule type" value="Genomic_DNA"/>
</dbReference>
<sequence>MASAYLERRGLRILARNWRCSEGEIDIVAGQGPDVIVAEVKTRTGLRFGSPLEAVTEPKRRRLRRLARLWAAAHRAGRRRIRVDVVCVLVLPGDRVFVRHHPGVA</sequence>
<evidence type="ECO:0000313" key="3">
    <source>
        <dbReference type="Proteomes" id="UP000292235"/>
    </source>
</evidence>
<name>A0A4P6Q4N6_9ACTN</name>
<dbReference type="Proteomes" id="UP000292235">
    <property type="component" value="Chromosome"/>
</dbReference>
<evidence type="ECO:0000313" key="2">
    <source>
        <dbReference type="EMBL" id="QBI55666.1"/>
    </source>
</evidence>
<dbReference type="KEGG" id="strr:EKD16_19515"/>
<protein>
    <submittedName>
        <fullName evidence="2">Uncharacterized protein</fullName>
    </submittedName>
</protein>
<keyword evidence="3" id="KW-1185">Reference proteome</keyword>
<dbReference type="Pfam" id="PF02021">
    <property type="entry name" value="UPF0102"/>
    <property type="match status" value="1"/>
</dbReference>
<dbReference type="Gene3D" id="3.40.1350.10">
    <property type="match status" value="1"/>
</dbReference>
<evidence type="ECO:0000256" key="1">
    <source>
        <dbReference type="ARBA" id="ARBA00006738"/>
    </source>
</evidence>
<gene>
    <name evidence="2" type="ORF">EKD16_19515</name>
</gene>
<reference evidence="2 3" key="1">
    <citation type="submission" date="2019-02" db="EMBL/GenBank/DDBJ databases">
        <authorList>
            <person name="Khodamoradi S."/>
            <person name="Hahnke R.L."/>
            <person name="Kaempfer P."/>
            <person name="Schumann P."/>
            <person name="Rohde M."/>
            <person name="Steinert M."/>
            <person name="Luzhetskyy A."/>
            <person name="Wink J."/>
            <person name="Ruckert C."/>
        </authorList>
    </citation>
    <scope>NUCLEOTIDE SEQUENCE [LARGE SCALE GENOMIC DNA]</scope>
    <source>
        <strain evidence="2 3">M2</strain>
    </source>
</reference>
<dbReference type="PANTHER" id="PTHR34039:SF1">
    <property type="entry name" value="UPF0102 PROTEIN YRAN"/>
    <property type="match status" value="1"/>
</dbReference>
<dbReference type="AlphaFoldDB" id="A0A4P6Q4N6"/>